<dbReference type="Proteomes" id="UP000283128">
    <property type="component" value="Unassembled WGS sequence"/>
</dbReference>
<evidence type="ECO:0000256" key="1">
    <source>
        <dbReference type="ARBA" id="ARBA00022801"/>
    </source>
</evidence>
<sequence>MGHRDGRALPGLRRGPLHHRPDHPAQRRGGDAVIGLPLPPPRAGRPASPELLERRRAVRRATPPPGEVRWKAEEFGGVAGIAVDPGDPPADDSAGPPIVHLHGGGYRLGGAEGWVGLAHRMARATGRRVIVPEYRLAPEHPFPAALHDAAAVWQAVADPAQGPPPVLSGDSAGGGLAVALALALRSAAAAESPAVPGPHRLVLLSPLLDLRADAPSYRLNAERDRLWGRSAAREAAEGYLQGVPPEAEPLASPLLADPAALAGLPPVLLFAGTGEALIDDATGFARRAARAQVAVEAHFLPELPHVWPLLLPDDPRSAEAMARVADFLGLS</sequence>
<evidence type="ECO:0000313" key="4">
    <source>
        <dbReference type="EMBL" id="RVU20816.1"/>
    </source>
</evidence>
<dbReference type="AlphaFoldDB" id="A0A3S2VTM9"/>
<dbReference type="InterPro" id="IPR013094">
    <property type="entry name" value="AB_hydrolase_3"/>
</dbReference>
<dbReference type="Pfam" id="PF07859">
    <property type="entry name" value="Abhydrolase_3"/>
    <property type="match status" value="1"/>
</dbReference>
<dbReference type="PANTHER" id="PTHR48081:SF8">
    <property type="entry name" value="ALPHA_BETA HYDROLASE FOLD-3 DOMAIN-CONTAINING PROTEIN-RELATED"/>
    <property type="match status" value="1"/>
</dbReference>
<reference evidence="4 5" key="1">
    <citation type="submission" date="2019-01" db="EMBL/GenBank/DDBJ databases">
        <title>Genome sequences of Streptomyces and Rhizobium isolates collected from root and soil.</title>
        <authorList>
            <person name="Chhettri S."/>
            <person name="Sevigny J.L."/>
            <person name="Sen A."/>
            <person name="Ennis N."/>
            <person name="Tisa L."/>
        </authorList>
    </citation>
    <scope>NUCLEOTIDE SEQUENCE [LARGE SCALE GENOMIC DNA]</scope>
    <source>
        <strain evidence="4 5">San01</strain>
    </source>
</reference>
<dbReference type="PANTHER" id="PTHR48081">
    <property type="entry name" value="AB HYDROLASE SUPERFAMILY PROTEIN C4A8.06C"/>
    <property type="match status" value="1"/>
</dbReference>
<protein>
    <submittedName>
        <fullName evidence="4">Alpha/beta hydrolase</fullName>
    </submittedName>
</protein>
<name>A0A3S2VTM9_9ACTN</name>
<dbReference type="Gene3D" id="3.40.50.1820">
    <property type="entry name" value="alpha/beta hydrolase"/>
    <property type="match status" value="1"/>
</dbReference>
<dbReference type="SUPFAM" id="SSF53474">
    <property type="entry name" value="alpha/beta-Hydrolases"/>
    <property type="match status" value="1"/>
</dbReference>
<gene>
    <name evidence="4" type="ORF">EOT10_26025</name>
</gene>
<keyword evidence="1 4" id="KW-0378">Hydrolase</keyword>
<comment type="caution">
    <text evidence="4">The sequence shown here is derived from an EMBL/GenBank/DDBJ whole genome shotgun (WGS) entry which is preliminary data.</text>
</comment>
<dbReference type="OrthoDB" id="9803828at2"/>
<evidence type="ECO:0000259" key="3">
    <source>
        <dbReference type="Pfam" id="PF07859"/>
    </source>
</evidence>
<evidence type="ECO:0000256" key="2">
    <source>
        <dbReference type="SAM" id="MobiDB-lite"/>
    </source>
</evidence>
<proteinExistence type="predicted"/>
<evidence type="ECO:0000313" key="5">
    <source>
        <dbReference type="Proteomes" id="UP000283128"/>
    </source>
</evidence>
<dbReference type="InterPro" id="IPR050300">
    <property type="entry name" value="GDXG_lipolytic_enzyme"/>
</dbReference>
<dbReference type="GO" id="GO:0016787">
    <property type="term" value="F:hydrolase activity"/>
    <property type="evidence" value="ECO:0007669"/>
    <property type="project" value="UniProtKB-KW"/>
</dbReference>
<feature type="domain" description="Alpha/beta hydrolase fold-3" evidence="3">
    <location>
        <begin position="98"/>
        <end position="307"/>
    </location>
</feature>
<organism evidence="4 5">
    <name type="scientific">Streptomyces antnestii</name>
    <dbReference type="NCBI Taxonomy" id="2494256"/>
    <lineage>
        <taxon>Bacteria</taxon>
        <taxon>Bacillati</taxon>
        <taxon>Actinomycetota</taxon>
        <taxon>Actinomycetes</taxon>
        <taxon>Kitasatosporales</taxon>
        <taxon>Streptomycetaceae</taxon>
        <taxon>Streptomyces</taxon>
    </lineage>
</organism>
<dbReference type="InterPro" id="IPR029058">
    <property type="entry name" value="AB_hydrolase_fold"/>
</dbReference>
<feature type="region of interest" description="Disordered" evidence="2">
    <location>
        <begin position="1"/>
        <end position="64"/>
    </location>
</feature>
<dbReference type="EMBL" id="RZYA01000014">
    <property type="protein sequence ID" value="RVU20816.1"/>
    <property type="molecule type" value="Genomic_DNA"/>
</dbReference>
<keyword evidence="5" id="KW-1185">Reference proteome</keyword>
<accession>A0A3S2VTM9</accession>